<evidence type="ECO:0000313" key="3">
    <source>
        <dbReference type="Proteomes" id="UP001232493"/>
    </source>
</evidence>
<accession>A0ABY8PR68</accession>
<gene>
    <name evidence="2" type="ORF">JRV97_00845</name>
</gene>
<reference evidence="2 3" key="1">
    <citation type="submission" date="2021-02" db="EMBL/GenBank/DDBJ databases">
        <title>Characterization of Marinitoga sp. nov. str. BP5-C20A.</title>
        <authorList>
            <person name="Erauso G."/>
            <person name="Postec A."/>
        </authorList>
    </citation>
    <scope>NUCLEOTIDE SEQUENCE [LARGE SCALE GENOMIC DNA]</scope>
    <source>
        <strain evidence="2 3">BP5-C20A</strain>
    </source>
</reference>
<organism evidence="2 3">
    <name type="scientific">Marinitoga aeolica</name>
    <dbReference type="NCBI Taxonomy" id="2809031"/>
    <lineage>
        <taxon>Bacteria</taxon>
        <taxon>Thermotogati</taxon>
        <taxon>Thermotogota</taxon>
        <taxon>Thermotogae</taxon>
        <taxon>Petrotogales</taxon>
        <taxon>Petrotogaceae</taxon>
        <taxon>Marinitoga</taxon>
    </lineage>
</organism>
<dbReference type="RefSeq" id="WP_280999331.1">
    <property type="nucleotide sequence ID" value="NZ_CP069362.1"/>
</dbReference>
<name>A0ABY8PR68_9BACT</name>
<sequence>MRYIVGLFFIILGILFVVQGFNIDLILRIGINFTKFWPFILIIIGISILSKELKWLKGLNIFLVAIFLLLLVFWNFNKNIINLNFNNYKNYEKMEFEILPDSDALDLYFDLSALNLEINTDNVSDKISGYYYGPMLLNIDKKGNDIFFKKQKIIGKGYKIYINIPEKYLYNIYIDSGVANVELNNVSNIIKMLSINAGVSNLKGIINEFKESLYLDINSGVSKINLIIPKNTTYNLNYDGGIKTIKISDDLIKNMDAVFKGNIDAGVLNINIDSGE</sequence>
<keyword evidence="1" id="KW-1133">Transmembrane helix</keyword>
<feature type="transmembrane region" description="Helical" evidence="1">
    <location>
        <begin position="58"/>
        <end position="76"/>
    </location>
</feature>
<dbReference type="EMBL" id="CP069362">
    <property type="protein sequence ID" value="WGS65134.1"/>
    <property type="molecule type" value="Genomic_DNA"/>
</dbReference>
<keyword evidence="3" id="KW-1185">Reference proteome</keyword>
<keyword evidence="1" id="KW-0472">Membrane</keyword>
<evidence type="ECO:0000256" key="1">
    <source>
        <dbReference type="SAM" id="Phobius"/>
    </source>
</evidence>
<evidence type="ECO:0008006" key="4">
    <source>
        <dbReference type="Google" id="ProtNLM"/>
    </source>
</evidence>
<proteinExistence type="predicted"/>
<feature type="transmembrane region" description="Helical" evidence="1">
    <location>
        <begin position="30"/>
        <end position="49"/>
    </location>
</feature>
<keyword evidence="1" id="KW-0812">Transmembrane</keyword>
<dbReference type="Proteomes" id="UP001232493">
    <property type="component" value="Chromosome"/>
</dbReference>
<protein>
    <recommendedName>
        <fullName evidence="4">DUF5668 domain-containing protein</fullName>
    </recommendedName>
</protein>
<evidence type="ECO:0000313" key="2">
    <source>
        <dbReference type="EMBL" id="WGS65134.1"/>
    </source>
</evidence>